<evidence type="ECO:0000256" key="1">
    <source>
        <dbReference type="SAM" id="MobiDB-lite"/>
    </source>
</evidence>
<organism evidence="2 3">
    <name type="scientific">Brachybacterium aquaticum</name>
    <dbReference type="NCBI Taxonomy" id="1432564"/>
    <lineage>
        <taxon>Bacteria</taxon>
        <taxon>Bacillati</taxon>
        <taxon>Actinomycetota</taxon>
        <taxon>Actinomycetes</taxon>
        <taxon>Micrococcales</taxon>
        <taxon>Dermabacteraceae</taxon>
        <taxon>Brachybacterium</taxon>
    </lineage>
</organism>
<gene>
    <name evidence="2" type="ORF">HNR70_001878</name>
</gene>
<dbReference type="Proteomes" id="UP000588158">
    <property type="component" value="Unassembled WGS sequence"/>
</dbReference>
<evidence type="ECO:0000313" key="2">
    <source>
        <dbReference type="EMBL" id="MBB5832065.1"/>
    </source>
</evidence>
<proteinExistence type="predicted"/>
<dbReference type="InterPro" id="IPR019933">
    <property type="entry name" value="DivIVA_domain"/>
</dbReference>
<comment type="caution">
    <text evidence="2">The sequence shown here is derived from an EMBL/GenBank/DDBJ whole genome shotgun (WGS) entry which is preliminary data.</text>
</comment>
<evidence type="ECO:0000313" key="3">
    <source>
        <dbReference type="Proteomes" id="UP000588158"/>
    </source>
</evidence>
<protein>
    <submittedName>
        <fullName evidence="2">DivIVA domain-containing protein</fullName>
    </submittedName>
</protein>
<feature type="compositionally biased region" description="Pro residues" evidence="1">
    <location>
        <begin position="117"/>
        <end position="130"/>
    </location>
</feature>
<keyword evidence="3" id="KW-1185">Reference proteome</keyword>
<accession>A0A841AFG5</accession>
<dbReference type="AlphaFoldDB" id="A0A841AFG5"/>
<reference evidence="2 3" key="1">
    <citation type="submission" date="2020-08" db="EMBL/GenBank/DDBJ databases">
        <title>Sequencing the genomes of 1000 actinobacteria strains.</title>
        <authorList>
            <person name="Klenk H.-P."/>
        </authorList>
    </citation>
    <scope>NUCLEOTIDE SEQUENCE [LARGE SCALE GENOMIC DNA]</scope>
    <source>
        <strain evidence="2 3">DSM 28796</strain>
    </source>
</reference>
<dbReference type="RefSeq" id="WP_184325445.1">
    <property type="nucleotide sequence ID" value="NZ_JACHLZ010000001.1"/>
</dbReference>
<dbReference type="Gene3D" id="6.10.250.660">
    <property type="match status" value="1"/>
</dbReference>
<sequence length="153" mass="16048">MTREPARVVVTGFGREGYTASEVDDFLDRIQRELASGQPTLTESDVLNQRFTPVRFGQAYDMDQVDHYLDSIVGPALKAAAQQSPSAGQDVPSAGPQGPSGGQNVPSADGGAGGPAPTRPSHPTPSPEPPSRTGGAHPAEQRPGFLQRLFGSR</sequence>
<name>A0A841AFG5_9MICO</name>
<dbReference type="EMBL" id="JACHLZ010000001">
    <property type="protein sequence ID" value="MBB5832065.1"/>
    <property type="molecule type" value="Genomic_DNA"/>
</dbReference>
<dbReference type="NCBIfam" id="TIGR03544">
    <property type="entry name" value="DivI1A_domain"/>
    <property type="match status" value="2"/>
</dbReference>
<feature type="region of interest" description="Disordered" evidence="1">
    <location>
        <begin position="79"/>
        <end position="153"/>
    </location>
</feature>